<evidence type="ECO:0000313" key="4">
    <source>
        <dbReference type="EMBL" id="QXV92364.1"/>
    </source>
</evidence>
<gene>
    <name evidence="3" type="ORF">M4018_082930</name>
    <name evidence="4" type="ORF">R6500_082930</name>
</gene>
<accession>A0A8F7PYM7</accession>
<sequence>MIWFISKRRHAARVQVVQGRLARVKSDRDRATSAAAAAVVIVGRLAGRVDRLEHDLDTSRALARRHGDALDRADTDLDRAEAEVRELRRIRTLLEDALDYYTAAVAQPVHVLVRDGRPHGVHRSKEAAGQAVRQADPGVPDLTTWKPRRDADSAVGWSHWKCALAEVPAPPQAAAIEEYYRALEVRTPAALSPELAEVHGSHNPDVLAAHLADGCPDCVDALGEVNNLVLVHAHQAARGTGSHAAADRIQREMTRRVRVEQGTAALTELTQALPTA</sequence>
<name>A0A8F7PYM7_STRRM</name>
<evidence type="ECO:0000256" key="2">
    <source>
        <dbReference type="SAM" id="MobiDB-lite"/>
    </source>
</evidence>
<dbReference type="EMBL" id="MZ502218">
    <property type="protein sequence ID" value="QXV92095.1"/>
    <property type="molecule type" value="Genomic_DNA"/>
</dbReference>
<feature type="coiled-coil region" evidence="1">
    <location>
        <begin position="63"/>
        <end position="97"/>
    </location>
</feature>
<dbReference type="RefSeq" id="WP_003979058.1">
    <property type="nucleotide sequence ID" value="NZ_CP025552.1"/>
</dbReference>
<reference evidence="4" key="1">
    <citation type="submission" date="2021-06" db="EMBL/GenBank/DDBJ databases">
        <authorList>
            <person name="Tome M."/>
            <person name="Jakse J."/>
            <person name="Slemc L."/>
            <person name="Garcia A.R."/>
            <person name="Petkovic H."/>
        </authorList>
    </citation>
    <scope>NUCLEOTIDE SEQUENCE</scope>
    <source>
        <plasmid evidence="4">pPZG101</plasmid>
        <plasmid evidence="3">unnamed</plasmid>
    </source>
</reference>
<feature type="region of interest" description="Disordered" evidence="2">
    <location>
        <begin position="125"/>
        <end position="147"/>
    </location>
</feature>
<dbReference type="GeneID" id="66860579"/>
<geneLocation type="plasmid" evidence="4">
    <name>pPZG101</name>
</geneLocation>
<dbReference type="EMBL" id="MZ502219">
    <property type="protein sequence ID" value="QXV92364.1"/>
    <property type="molecule type" value="Genomic_DNA"/>
</dbReference>
<evidence type="ECO:0000313" key="3">
    <source>
        <dbReference type="EMBL" id="QXV92095.1"/>
    </source>
</evidence>
<evidence type="ECO:0000256" key="1">
    <source>
        <dbReference type="SAM" id="Coils"/>
    </source>
</evidence>
<protein>
    <submittedName>
        <fullName evidence="4">Uncharacterized protein</fullName>
    </submittedName>
</protein>
<dbReference type="AlphaFoldDB" id="A0A8F7PYM7"/>
<organism evidence="4">
    <name type="scientific">Streptomyces rimosus</name>
    <dbReference type="NCBI Taxonomy" id="1927"/>
    <lineage>
        <taxon>Bacteria</taxon>
        <taxon>Bacillati</taxon>
        <taxon>Actinomycetota</taxon>
        <taxon>Actinomycetes</taxon>
        <taxon>Kitasatosporales</taxon>
        <taxon>Streptomycetaceae</taxon>
        <taxon>Streptomyces</taxon>
    </lineage>
</organism>
<keyword evidence="1" id="KW-0175">Coiled coil</keyword>
<keyword evidence="4" id="KW-0614">Plasmid</keyword>
<geneLocation type="plasmid" evidence="3">
    <name>unnamed</name>
</geneLocation>
<proteinExistence type="predicted"/>